<dbReference type="AlphaFoldDB" id="A0A9X5CC49"/>
<comment type="caution">
    <text evidence="1">The sequence shown here is derived from an EMBL/GenBank/DDBJ whole genome shotgun (WGS) entry which is preliminary data.</text>
</comment>
<protein>
    <submittedName>
        <fullName evidence="1">Uncharacterized protein</fullName>
    </submittedName>
</protein>
<sequence length="233" mass="25564">MEEGRTFFRGGIRMLQPFNRAVMTTAGANLLTRAQAGELAIQFTRVVTGDGIYRPEEKDISVLQEQTELKSQKNSYPISKIVVFTENSVKITAYITNQDPVTGGALVSSGYHINEMGLYAKEKDGDSNTEVLYSITTIAGDNGDFMPPYNGYNPAQIIQDYIVTVNNTADVTIQTGIGAVALAEDLEELRRTVSELASHIPMHFFGTRAEMDAVIEDLPVGTIVFLPDDEENS</sequence>
<gene>
    <name evidence="1" type="ORF">FMM80_25220</name>
</gene>
<proteinExistence type="predicted"/>
<dbReference type="Proteomes" id="UP000474104">
    <property type="component" value="Unassembled WGS sequence"/>
</dbReference>
<name>A0A9X5CC49_9FIRM</name>
<accession>A0A9X5CC49</accession>
<organism evidence="1 2">
    <name type="scientific">Schaedlerella arabinosiphila</name>
    <dbReference type="NCBI Taxonomy" id="2044587"/>
    <lineage>
        <taxon>Bacteria</taxon>
        <taxon>Bacillati</taxon>
        <taxon>Bacillota</taxon>
        <taxon>Clostridia</taxon>
        <taxon>Lachnospirales</taxon>
        <taxon>Lachnospiraceae</taxon>
        <taxon>Schaedlerella</taxon>
    </lineage>
</organism>
<evidence type="ECO:0000313" key="1">
    <source>
        <dbReference type="EMBL" id="NDO71777.1"/>
    </source>
</evidence>
<reference evidence="1 2" key="1">
    <citation type="submission" date="2019-07" db="EMBL/GenBank/DDBJ databases">
        <title>Draft genome sequences of 15 bacterial species constituting the stable defined intestinal microbiota of the GM15 gnotobiotic mouse model.</title>
        <authorList>
            <person name="Elie C."/>
            <person name="Mathieu A."/>
            <person name="Saliou A."/>
            <person name="Darnaud M."/>
            <person name="Leulier F."/>
            <person name="Tamellini A."/>
        </authorList>
    </citation>
    <scope>NUCLEOTIDE SEQUENCE [LARGE SCALE GENOMIC DNA]</scope>
    <source>
        <strain evidence="2">ASF 502</strain>
    </source>
</reference>
<evidence type="ECO:0000313" key="2">
    <source>
        <dbReference type="Proteomes" id="UP000474104"/>
    </source>
</evidence>
<dbReference type="EMBL" id="VIRB01000145">
    <property type="protein sequence ID" value="NDO71777.1"/>
    <property type="molecule type" value="Genomic_DNA"/>
</dbReference>